<dbReference type="Proteomes" id="UP000000271">
    <property type="component" value="Chromosome"/>
</dbReference>
<evidence type="ECO:0000259" key="11">
    <source>
        <dbReference type="Pfam" id="PF02870"/>
    </source>
</evidence>
<evidence type="ECO:0000313" key="12">
    <source>
        <dbReference type="EMBL" id="ADI00064.1"/>
    </source>
</evidence>
<evidence type="ECO:0000256" key="9">
    <source>
        <dbReference type="HAMAP-Rule" id="MF_00772"/>
    </source>
</evidence>
<dbReference type="EMBL" id="CP001791">
    <property type="protein sequence ID" value="ADI00064.1"/>
    <property type="molecule type" value="Genomic_DNA"/>
</dbReference>
<dbReference type="RefSeq" id="WP_013173485.1">
    <property type="nucleotide sequence ID" value="NC_014219.1"/>
</dbReference>
<comment type="miscellaneous">
    <text evidence="9">This enzyme catalyzes only one turnover and therefore is not strictly catalytic. According to one definition, an enzyme is a biocatalyst that acts repeatedly and over many reaction cycles.</text>
</comment>
<name>D6XXM1_BACIE</name>
<evidence type="ECO:0000256" key="1">
    <source>
        <dbReference type="ARBA" id="ARBA00001286"/>
    </source>
</evidence>
<evidence type="ECO:0000259" key="10">
    <source>
        <dbReference type="Pfam" id="PF01035"/>
    </source>
</evidence>
<dbReference type="eggNOG" id="COG0350">
    <property type="taxonomic scope" value="Bacteria"/>
</dbReference>
<evidence type="ECO:0000256" key="6">
    <source>
        <dbReference type="ARBA" id="ARBA00022763"/>
    </source>
</evidence>
<evidence type="ECO:0000256" key="3">
    <source>
        <dbReference type="ARBA" id="ARBA00022490"/>
    </source>
</evidence>
<dbReference type="InterPro" id="IPR008332">
    <property type="entry name" value="MethylG_MeTrfase_N"/>
</dbReference>
<dbReference type="NCBIfam" id="TIGR00589">
    <property type="entry name" value="ogt"/>
    <property type="match status" value="1"/>
</dbReference>
<comment type="function">
    <text evidence="9">Involved in the cellular defense against the biological effects of O6-methylguanine (O6-MeG) and O4-methylthymine (O4-MeT) in DNA. Repairs the methylated nucleobase in DNA by stoichiometrically transferring the methyl group to a cysteine residue in the enzyme. This is a suicide reaction: the enzyme is irreversibly inactivated.</text>
</comment>
<dbReference type="SUPFAM" id="SSF53155">
    <property type="entry name" value="Methylated DNA-protein cysteine methyltransferase domain"/>
    <property type="match status" value="1"/>
</dbReference>
<dbReference type="Pfam" id="PF01035">
    <property type="entry name" value="DNA_binding_1"/>
    <property type="match status" value="1"/>
</dbReference>
<dbReference type="InterPro" id="IPR001497">
    <property type="entry name" value="MethylDNA_cys_MeTrfase_AS"/>
</dbReference>
<keyword evidence="5 9" id="KW-0808">Transferase</keyword>
<dbReference type="Gene3D" id="3.30.160.70">
    <property type="entry name" value="Methylated DNA-protein cysteine methyltransferase domain"/>
    <property type="match status" value="1"/>
</dbReference>
<gene>
    <name evidence="12" type="ordered locus">Bsel_2563</name>
</gene>
<keyword evidence="4 9" id="KW-0489">Methyltransferase</keyword>
<dbReference type="GO" id="GO:0006307">
    <property type="term" value="P:DNA alkylation repair"/>
    <property type="evidence" value="ECO:0007669"/>
    <property type="project" value="UniProtKB-UniRule"/>
</dbReference>
<dbReference type="KEGG" id="bse:Bsel_2563"/>
<dbReference type="InterPro" id="IPR023546">
    <property type="entry name" value="MGMT"/>
</dbReference>
<evidence type="ECO:0000256" key="8">
    <source>
        <dbReference type="ARBA" id="ARBA00049348"/>
    </source>
</evidence>
<keyword evidence="13" id="KW-1185">Reference proteome</keyword>
<dbReference type="SUPFAM" id="SSF46767">
    <property type="entry name" value="Methylated DNA-protein cysteine methyltransferase, C-terminal domain"/>
    <property type="match status" value="1"/>
</dbReference>
<dbReference type="InterPro" id="IPR036631">
    <property type="entry name" value="MGMT_N_sf"/>
</dbReference>
<comment type="catalytic activity">
    <reaction evidence="1 9">
        <text>a 4-O-methyl-thymidine in DNA + L-cysteinyl-[protein] = a thymidine in DNA + S-methyl-L-cysteinyl-[protein]</text>
        <dbReference type="Rhea" id="RHEA:53428"/>
        <dbReference type="Rhea" id="RHEA-COMP:10131"/>
        <dbReference type="Rhea" id="RHEA-COMP:10132"/>
        <dbReference type="Rhea" id="RHEA-COMP:13555"/>
        <dbReference type="Rhea" id="RHEA-COMP:13556"/>
        <dbReference type="ChEBI" id="CHEBI:29950"/>
        <dbReference type="ChEBI" id="CHEBI:82612"/>
        <dbReference type="ChEBI" id="CHEBI:137386"/>
        <dbReference type="ChEBI" id="CHEBI:137387"/>
        <dbReference type="EC" id="2.1.1.63"/>
    </reaction>
</comment>
<dbReference type="PROSITE" id="PS00374">
    <property type="entry name" value="MGMT"/>
    <property type="match status" value="1"/>
</dbReference>
<comment type="similarity">
    <text evidence="2 9">Belongs to the MGMT family.</text>
</comment>
<comment type="catalytic activity">
    <reaction evidence="8 9">
        <text>a 6-O-methyl-2'-deoxyguanosine in DNA + L-cysteinyl-[protein] = S-methyl-L-cysteinyl-[protein] + a 2'-deoxyguanosine in DNA</text>
        <dbReference type="Rhea" id="RHEA:24000"/>
        <dbReference type="Rhea" id="RHEA-COMP:10131"/>
        <dbReference type="Rhea" id="RHEA-COMP:10132"/>
        <dbReference type="Rhea" id="RHEA-COMP:11367"/>
        <dbReference type="Rhea" id="RHEA-COMP:11368"/>
        <dbReference type="ChEBI" id="CHEBI:29950"/>
        <dbReference type="ChEBI" id="CHEBI:82612"/>
        <dbReference type="ChEBI" id="CHEBI:85445"/>
        <dbReference type="ChEBI" id="CHEBI:85448"/>
        <dbReference type="EC" id="2.1.1.63"/>
    </reaction>
</comment>
<dbReference type="GO" id="GO:0032259">
    <property type="term" value="P:methylation"/>
    <property type="evidence" value="ECO:0007669"/>
    <property type="project" value="UniProtKB-KW"/>
</dbReference>
<evidence type="ECO:0000256" key="5">
    <source>
        <dbReference type="ARBA" id="ARBA00022679"/>
    </source>
</evidence>
<feature type="domain" description="Methylguanine DNA methyltransferase ribonuclease-like" evidence="11">
    <location>
        <begin position="8"/>
        <end position="86"/>
    </location>
</feature>
<dbReference type="HAMAP" id="MF_00772">
    <property type="entry name" value="OGT"/>
    <property type="match status" value="1"/>
</dbReference>
<dbReference type="GO" id="GO:0005737">
    <property type="term" value="C:cytoplasm"/>
    <property type="evidence" value="ECO:0007669"/>
    <property type="project" value="UniProtKB-SubCell"/>
</dbReference>
<feature type="active site" description="Nucleophile; methyl group acceptor" evidence="9">
    <location>
        <position position="142"/>
    </location>
</feature>
<keyword evidence="6 9" id="KW-0227">DNA damage</keyword>
<evidence type="ECO:0000313" key="13">
    <source>
        <dbReference type="Proteomes" id="UP000000271"/>
    </source>
</evidence>
<sequence>MPKNSALMYSVMNSPLGDLTLVKSEKGLCYIEFGSSKDTICHVRRKLRTRQIRDELVWNEDELTAVKTQLEEYFNGERTSFDVALDMKGTPFQKLVWEKVNQIPYGKTKSYKDIAVEIGAPKAVRAIGGANNQNPVPLIIPCHRVIGSNGSLVGYGGGLDKKEKLLDLEGLKTVTKR</sequence>
<keyword evidence="3 9" id="KW-0963">Cytoplasm</keyword>
<evidence type="ECO:0000256" key="4">
    <source>
        <dbReference type="ARBA" id="ARBA00022603"/>
    </source>
</evidence>
<dbReference type="FunFam" id="1.10.10.10:FF:000214">
    <property type="entry name" value="Methylated-DNA--protein-cysteine methyltransferase"/>
    <property type="match status" value="1"/>
</dbReference>
<dbReference type="PANTHER" id="PTHR10815:SF5">
    <property type="entry name" value="METHYLATED-DNA--PROTEIN-CYSTEINE METHYLTRANSFERASE"/>
    <property type="match status" value="1"/>
</dbReference>
<dbReference type="InterPro" id="IPR036217">
    <property type="entry name" value="MethylDNA_cys_MeTrfase_DNAb"/>
</dbReference>
<dbReference type="HOGENOM" id="CLU_000445_52_2_9"/>
<dbReference type="Pfam" id="PF02870">
    <property type="entry name" value="Methyltransf_1N"/>
    <property type="match status" value="1"/>
</dbReference>
<proteinExistence type="inferred from homology"/>
<protein>
    <recommendedName>
        <fullName evidence="9">Methylated-DNA--protein-cysteine methyltransferase</fullName>
        <ecNumber evidence="9">2.1.1.63</ecNumber>
    </recommendedName>
    <alternativeName>
        <fullName evidence="9">6-O-methylguanine-DNA methyltransferase</fullName>
        <shortName evidence="9">MGMT</shortName>
    </alternativeName>
    <alternativeName>
        <fullName evidence="9">O-6-methylguanine-DNA-alkyltransferase</fullName>
    </alternativeName>
</protein>
<dbReference type="AlphaFoldDB" id="D6XXM1"/>
<dbReference type="GO" id="GO:0003908">
    <property type="term" value="F:methylated-DNA-[protein]-cysteine S-methyltransferase activity"/>
    <property type="evidence" value="ECO:0007669"/>
    <property type="project" value="UniProtKB-UniRule"/>
</dbReference>
<dbReference type="Gene3D" id="1.10.10.10">
    <property type="entry name" value="Winged helix-like DNA-binding domain superfamily/Winged helix DNA-binding domain"/>
    <property type="match status" value="1"/>
</dbReference>
<feature type="domain" description="Methylated-DNA-[protein]-cysteine S-methyltransferase DNA binding" evidence="10">
    <location>
        <begin position="91"/>
        <end position="170"/>
    </location>
</feature>
<reference evidence="12" key="1">
    <citation type="submission" date="2009-10" db="EMBL/GenBank/DDBJ databases">
        <title>Complete sequence of Bacillus selenitireducens MLS10.</title>
        <authorList>
            <consortium name="US DOE Joint Genome Institute"/>
            <person name="Lucas S."/>
            <person name="Copeland A."/>
            <person name="Lapidus A."/>
            <person name="Glavina del Rio T."/>
            <person name="Dalin E."/>
            <person name="Tice H."/>
            <person name="Bruce D."/>
            <person name="Goodwin L."/>
            <person name="Pitluck S."/>
            <person name="Sims D."/>
            <person name="Brettin T."/>
            <person name="Detter J.C."/>
            <person name="Han C."/>
            <person name="Larimer F."/>
            <person name="Land M."/>
            <person name="Hauser L."/>
            <person name="Kyrpides N."/>
            <person name="Ovchinnikova G."/>
            <person name="Stolz J."/>
        </authorList>
    </citation>
    <scope>NUCLEOTIDE SEQUENCE [LARGE SCALE GENOMIC DNA]</scope>
    <source>
        <strain evidence="12">MLS10</strain>
    </source>
</reference>
<dbReference type="InterPro" id="IPR036388">
    <property type="entry name" value="WH-like_DNA-bd_sf"/>
</dbReference>
<keyword evidence="7 9" id="KW-0234">DNA repair</keyword>
<dbReference type="PANTHER" id="PTHR10815">
    <property type="entry name" value="METHYLATED-DNA--PROTEIN-CYSTEINE METHYLTRANSFERASE"/>
    <property type="match status" value="1"/>
</dbReference>
<comment type="subcellular location">
    <subcellularLocation>
        <location evidence="9">Cytoplasm</location>
    </subcellularLocation>
</comment>
<dbReference type="OrthoDB" id="9802228at2"/>
<organism evidence="12 13">
    <name type="scientific">Bacillus selenitireducens (strain ATCC 700615 / DSM 15326 / MLS10)</name>
    <dbReference type="NCBI Taxonomy" id="439292"/>
    <lineage>
        <taxon>Bacteria</taxon>
        <taxon>Bacillati</taxon>
        <taxon>Bacillota</taxon>
        <taxon>Bacilli</taxon>
        <taxon>Bacillales</taxon>
        <taxon>Bacillaceae</taxon>
        <taxon>Salisediminibacterium</taxon>
    </lineage>
</organism>
<dbReference type="InterPro" id="IPR014048">
    <property type="entry name" value="MethylDNA_cys_MeTrfase_DNA-bd"/>
</dbReference>
<dbReference type="STRING" id="439292.Bsel_2563"/>
<dbReference type="CDD" id="cd06445">
    <property type="entry name" value="ATase"/>
    <property type="match status" value="1"/>
</dbReference>
<dbReference type="EC" id="2.1.1.63" evidence="9"/>
<evidence type="ECO:0000256" key="2">
    <source>
        <dbReference type="ARBA" id="ARBA00008711"/>
    </source>
</evidence>
<accession>D6XXM1</accession>
<evidence type="ECO:0000256" key="7">
    <source>
        <dbReference type="ARBA" id="ARBA00023204"/>
    </source>
</evidence>